<evidence type="ECO:0000256" key="7">
    <source>
        <dbReference type="SAM" id="MobiDB-lite"/>
    </source>
</evidence>
<name>A0A0L6V4D3_9BASI</name>
<dbReference type="STRING" id="27349.A0A0L6V4D3"/>
<protein>
    <recommendedName>
        <fullName evidence="10">Tip elongation aberrant protein 1</fullName>
    </recommendedName>
</protein>
<sequence length="1472" mass="161956">MGTPTGSGDIYIFAGLVKDQVKNDLYVLNVAPINPLNPATPPPHLHNQILTVGLVETRGEVPLPRVGHASVGVGNVLIVWGGDTKTRDDEQQDDGLYLLNLSTREWTRVKVSGPCPEGRYGHSAAILGSKFYIFGVKSGAPRWHLTEFPNPTIPIPSERTGHTVVTFKDSIYVFGGTDGQYHYNDTWKLDVSTGMWKELDCIGYIPLPREGHAATLVDDVMYVLGGRGVDGKDLDDLAAFKISNQRWYMFQNMGPAPAGRSGHSMASWQGKVYVLGGESYTSAKPDDPSIVHVLDTAKIKYPLDPTSVTRQQTALSASLKSSDASLNDHSIPSSSSIGSRPLNSGNLVRSESNPNLESGLDASFKRTTTGTTSSAMSRPRRPDDPTPIGPGAASNNRRTVGATVSRTMSPQGPTTSRTNSPHGQTSSMNNNESPHRQSMSPSSQPAPRRSLENALAQSAKVLRSSQDNAPAVSRQNSSPVPRRVSSEITRMLNFNSSSPSSKLSQEILSNTQRQQHPGHKATGSSSSISSSVLDPSSIVSKQNSWMKAALAIAVQQGFMLPPSDEYGLFTDERSWLMNFQQLETGSMVAKDKGIQRLVEALVQLKRELNKAKVQIDSLRLYMGDLNQMTQQAKHLDDRLNETSKTKTAALQEASFYRVKLAAYEAASASEVNKLERQRISDLENRLSDLIVSKAASDRQVAQLTDELEQERNLREVSQENVKKSNDRSDQLQALHSQLVIDYEELLNKTRGMDMTSTDSVQQYQALKTTHHSVLTEFESTKQKLQSTQLVNEKYLLTLQHLQKSLDATRGKVDEVQNSWEQAKSDLESQKSLSQDLSRELHSKSQELEKSKAKIEEMEQALKTLQDENQALKTLNEDGISQLISATRSIPTNDLASSTNNKSVHDDASPMRSLGSDAQLTSNNEAEGDPRQESSRKKLESTLMELNELRSRNMALEVNLMNSNSEISALRTKMMNLMSESSKIRSRISSQHFDLKEKSRLIEAAEVKTSLLKNLMSENGHVVGTTDEEHSRRSFESNGPGTFGLSMTSMGNNSFAGDAERLSKRVHELEMQLEERSRVHRDLEHQYGETQKEMQMAEGKYRDAHRKHEAAADEIASLVEEVQRLRSGGASSVSPASVEGNGKVEEELQMLQEKHRTLEQTHIKAVQYVKGTEKMLRRMKDELIKFKERTGALEAELAAVKSGESVGGSGASGIAEETDHEMREEMKGKLQELTAQISSLRESSLSSSLENEELQRRMQAIRAEYERDMQTHSDSNQVQMDKLRVDLQHLQNLNSNLQNDLQKLEAENNRLNQIIKASKNSINRVIAADGGSPSRHNKSPPPAPAAAHSSDQDDFHEAHIREIGLLKKENLELQDRCQDAEAKISLLLDHMDNRSDGNRRSTGVESFASDYSTFGTDMMGALASSTGASAFRTAGGGPAALLTSPSDPPSSAATLVPAKSATPDPSTTPTPSS</sequence>
<dbReference type="VEuPathDB" id="FungiDB:VP01_263g5"/>
<evidence type="ECO:0000256" key="1">
    <source>
        <dbReference type="ARBA" id="ARBA00004496"/>
    </source>
</evidence>
<proteinExistence type="predicted"/>
<feature type="region of interest" description="Disordered" evidence="7">
    <location>
        <begin position="823"/>
        <end position="851"/>
    </location>
</feature>
<feature type="region of interest" description="Disordered" evidence="7">
    <location>
        <begin position="1203"/>
        <end position="1226"/>
    </location>
</feature>
<feature type="compositionally biased region" description="Polar residues" evidence="7">
    <location>
        <begin position="915"/>
        <end position="924"/>
    </location>
</feature>
<dbReference type="SUPFAM" id="SSF117281">
    <property type="entry name" value="Kelch motif"/>
    <property type="match status" value="1"/>
</dbReference>
<feature type="region of interest" description="Disordered" evidence="7">
    <location>
        <begin position="1427"/>
        <end position="1472"/>
    </location>
</feature>
<dbReference type="PANTHER" id="PTHR23244:SF456">
    <property type="entry name" value="MULTIPLE EPIDERMAL GROWTH FACTOR-LIKE DOMAINS PROTEIN 8"/>
    <property type="match status" value="1"/>
</dbReference>
<dbReference type="Proteomes" id="UP000037035">
    <property type="component" value="Unassembled WGS sequence"/>
</dbReference>
<feature type="coiled-coil region" evidence="6">
    <location>
        <begin position="1058"/>
        <end position="1195"/>
    </location>
</feature>
<keyword evidence="2" id="KW-0880">Kelch repeat</keyword>
<keyword evidence="3" id="KW-0963">Cytoplasm</keyword>
<dbReference type="PANTHER" id="PTHR23244">
    <property type="entry name" value="KELCH REPEAT DOMAIN"/>
    <property type="match status" value="1"/>
</dbReference>
<dbReference type="FunFam" id="2.120.10.80:FF:000049">
    <property type="entry name" value="Cell polarity protein (Tea1)"/>
    <property type="match status" value="1"/>
</dbReference>
<keyword evidence="4" id="KW-0677">Repeat</keyword>
<feature type="compositionally biased region" description="Polar residues" evidence="7">
    <location>
        <begin position="346"/>
        <end position="356"/>
    </location>
</feature>
<dbReference type="GO" id="GO:0051285">
    <property type="term" value="C:cell cortex of cell tip"/>
    <property type="evidence" value="ECO:0007669"/>
    <property type="project" value="TreeGrafter"/>
</dbReference>
<feature type="compositionally biased region" description="Polar residues" evidence="7">
    <location>
        <begin position="393"/>
        <end position="445"/>
    </location>
</feature>
<feature type="compositionally biased region" description="Polar residues" evidence="7">
    <location>
        <begin position="365"/>
        <end position="376"/>
    </location>
</feature>
<evidence type="ECO:0000256" key="4">
    <source>
        <dbReference type="ARBA" id="ARBA00022737"/>
    </source>
</evidence>
<dbReference type="GO" id="GO:0061245">
    <property type="term" value="P:establishment or maintenance of bipolar cell polarity"/>
    <property type="evidence" value="ECO:0007669"/>
    <property type="project" value="TreeGrafter"/>
</dbReference>
<dbReference type="Gene3D" id="2.120.10.80">
    <property type="entry name" value="Kelch-type beta propeller"/>
    <property type="match status" value="1"/>
</dbReference>
<feature type="compositionally biased region" description="Low complexity" evidence="7">
    <location>
        <begin position="496"/>
        <end position="509"/>
    </location>
</feature>
<comment type="caution">
    <text evidence="8">The sequence shown here is derived from an EMBL/GenBank/DDBJ whole genome shotgun (WGS) entry which is preliminary data.</text>
</comment>
<feature type="region of interest" description="Disordered" evidence="7">
    <location>
        <begin position="891"/>
        <end position="937"/>
    </location>
</feature>
<evidence type="ECO:0000313" key="8">
    <source>
        <dbReference type="EMBL" id="KNZ55594.1"/>
    </source>
</evidence>
<dbReference type="SUPFAM" id="SSF57997">
    <property type="entry name" value="Tropomyosin"/>
    <property type="match status" value="1"/>
</dbReference>
<gene>
    <name evidence="8" type="ORF">VP01_263g5</name>
</gene>
<feature type="region of interest" description="Disordered" evidence="7">
    <location>
        <begin position="1326"/>
        <end position="1352"/>
    </location>
</feature>
<evidence type="ECO:0008006" key="10">
    <source>
        <dbReference type="Google" id="ProtNLM"/>
    </source>
</evidence>
<evidence type="ECO:0000256" key="3">
    <source>
        <dbReference type="ARBA" id="ARBA00022490"/>
    </source>
</evidence>
<feature type="region of interest" description="Disordered" evidence="7">
    <location>
        <begin position="312"/>
        <end position="533"/>
    </location>
</feature>
<keyword evidence="9" id="KW-1185">Reference proteome</keyword>
<evidence type="ECO:0000313" key="9">
    <source>
        <dbReference type="Proteomes" id="UP000037035"/>
    </source>
</evidence>
<evidence type="ECO:0000256" key="5">
    <source>
        <dbReference type="ARBA" id="ARBA00023054"/>
    </source>
</evidence>
<feature type="compositionally biased region" description="Polar residues" evidence="7">
    <location>
        <begin position="486"/>
        <end position="495"/>
    </location>
</feature>
<feature type="compositionally biased region" description="Low complexity" evidence="7">
    <location>
        <begin position="1438"/>
        <end position="1464"/>
    </location>
</feature>
<reference evidence="8 9" key="1">
    <citation type="submission" date="2015-08" db="EMBL/GenBank/DDBJ databases">
        <title>Next Generation Sequencing and Analysis of the Genome of Puccinia sorghi L Schw, the Causal Agent of Maize Common Rust.</title>
        <authorList>
            <person name="Rochi L."/>
            <person name="Burguener G."/>
            <person name="Darino M."/>
            <person name="Turjanski A."/>
            <person name="Kreff E."/>
            <person name="Dieguez M.J."/>
            <person name="Sacco F."/>
        </authorList>
    </citation>
    <scope>NUCLEOTIDE SEQUENCE [LARGE SCALE GENOMIC DNA]</scope>
    <source>
        <strain evidence="8 9">RO10H11247</strain>
    </source>
</reference>
<accession>A0A0L6V4D3</accession>
<feature type="compositionally biased region" description="Basic and acidic residues" evidence="7">
    <location>
        <begin position="927"/>
        <end position="937"/>
    </location>
</feature>
<dbReference type="EMBL" id="LAVV01007546">
    <property type="protein sequence ID" value="KNZ55594.1"/>
    <property type="molecule type" value="Genomic_DNA"/>
</dbReference>
<feature type="compositionally biased region" description="Basic and acidic residues" evidence="7">
    <location>
        <begin position="836"/>
        <end position="851"/>
    </location>
</feature>
<keyword evidence="5 6" id="KW-0175">Coiled coil</keyword>
<comment type="subcellular location">
    <subcellularLocation>
        <location evidence="1">Cytoplasm</location>
    </subcellularLocation>
</comment>
<feature type="compositionally biased region" description="Low complexity" evidence="7">
    <location>
        <begin position="524"/>
        <end position="533"/>
    </location>
</feature>
<dbReference type="OrthoDB" id="45365at2759"/>
<feature type="coiled-coil region" evidence="6">
    <location>
        <begin position="938"/>
        <end position="965"/>
    </location>
</feature>
<dbReference type="InterPro" id="IPR015915">
    <property type="entry name" value="Kelch-typ_b-propeller"/>
</dbReference>
<feature type="coiled-coil region" evidence="6">
    <location>
        <begin position="594"/>
        <end position="727"/>
    </location>
</feature>
<feature type="compositionally biased region" description="Polar residues" evidence="7">
    <location>
        <begin position="891"/>
        <end position="901"/>
    </location>
</feature>
<evidence type="ECO:0000256" key="6">
    <source>
        <dbReference type="SAM" id="Coils"/>
    </source>
</evidence>
<evidence type="ECO:0000256" key="2">
    <source>
        <dbReference type="ARBA" id="ARBA00022441"/>
    </source>
</evidence>
<feature type="compositionally biased region" description="Polar residues" evidence="7">
    <location>
        <begin position="463"/>
        <end position="479"/>
    </location>
</feature>
<dbReference type="Pfam" id="PF24681">
    <property type="entry name" value="Kelch_KLHDC2_KLHL20_DRC7"/>
    <property type="match status" value="2"/>
</dbReference>
<feature type="compositionally biased region" description="Low complexity" evidence="7">
    <location>
        <begin position="314"/>
        <end position="345"/>
    </location>
</feature>
<organism evidence="8 9">
    <name type="scientific">Puccinia sorghi</name>
    <dbReference type="NCBI Taxonomy" id="27349"/>
    <lineage>
        <taxon>Eukaryota</taxon>
        <taxon>Fungi</taxon>
        <taxon>Dikarya</taxon>
        <taxon>Basidiomycota</taxon>
        <taxon>Pucciniomycotina</taxon>
        <taxon>Pucciniomycetes</taxon>
        <taxon>Pucciniales</taxon>
        <taxon>Pucciniaceae</taxon>
        <taxon>Puccinia</taxon>
    </lineage>
</organism>